<proteinExistence type="predicted"/>
<evidence type="ECO:0000313" key="2">
    <source>
        <dbReference type="Proteomes" id="UP000637774"/>
    </source>
</evidence>
<dbReference type="EMBL" id="BMGY01000022">
    <property type="protein sequence ID" value="GGH86935.1"/>
    <property type="molecule type" value="Genomic_DNA"/>
</dbReference>
<dbReference type="Proteomes" id="UP000637774">
    <property type="component" value="Unassembled WGS sequence"/>
</dbReference>
<organism evidence="1 2">
    <name type="scientific">Hymenobacter frigidus</name>
    <dbReference type="NCBI Taxonomy" id="1524095"/>
    <lineage>
        <taxon>Bacteria</taxon>
        <taxon>Pseudomonadati</taxon>
        <taxon>Bacteroidota</taxon>
        <taxon>Cytophagia</taxon>
        <taxon>Cytophagales</taxon>
        <taxon>Hymenobacteraceae</taxon>
        <taxon>Hymenobacter</taxon>
    </lineage>
</organism>
<protein>
    <submittedName>
        <fullName evidence="1">Uncharacterized protein</fullName>
    </submittedName>
</protein>
<sequence>MEEVDTSADTFTVTEAVSADGAAAGVAAPNKVAPINNEQSDNTFISGIG</sequence>
<accession>A0ABQ2A6C1</accession>
<evidence type="ECO:0000313" key="1">
    <source>
        <dbReference type="EMBL" id="GGH86935.1"/>
    </source>
</evidence>
<reference evidence="2" key="1">
    <citation type="journal article" date="2019" name="Int. J. Syst. Evol. Microbiol.">
        <title>The Global Catalogue of Microorganisms (GCM) 10K type strain sequencing project: providing services to taxonomists for standard genome sequencing and annotation.</title>
        <authorList>
            <consortium name="The Broad Institute Genomics Platform"/>
            <consortium name="The Broad Institute Genome Sequencing Center for Infectious Disease"/>
            <person name="Wu L."/>
            <person name="Ma J."/>
        </authorList>
    </citation>
    <scope>NUCLEOTIDE SEQUENCE [LARGE SCALE GENOMIC DNA]</scope>
    <source>
        <strain evidence="2">CGMCC 1.14966</strain>
    </source>
</reference>
<keyword evidence="2" id="KW-1185">Reference proteome</keyword>
<comment type="caution">
    <text evidence="1">The sequence shown here is derived from an EMBL/GenBank/DDBJ whole genome shotgun (WGS) entry which is preliminary data.</text>
</comment>
<name>A0ABQ2A6C1_9BACT</name>
<gene>
    <name evidence="1" type="ORF">GCM10011495_24670</name>
</gene>